<name>A1ZK51_MICM2</name>
<dbReference type="InterPro" id="IPR012394">
    <property type="entry name" value="Aldehyde_DH_NAD(P)"/>
</dbReference>
<dbReference type="FunFam" id="3.40.605.10:FF:000004">
    <property type="entry name" value="Aldehyde dehydrogenase"/>
    <property type="match status" value="1"/>
</dbReference>
<dbReference type="InterPro" id="IPR016161">
    <property type="entry name" value="Ald_DH/histidinol_DH"/>
</dbReference>
<evidence type="ECO:0000256" key="5">
    <source>
        <dbReference type="PIRSR" id="PIRSR036492-1"/>
    </source>
</evidence>
<evidence type="ECO:0000256" key="2">
    <source>
        <dbReference type="ARBA" id="ARBA00023002"/>
    </source>
</evidence>
<evidence type="ECO:0000256" key="4">
    <source>
        <dbReference type="PIRNR" id="PIRNR036492"/>
    </source>
</evidence>
<dbReference type="InterPro" id="IPR016162">
    <property type="entry name" value="Ald_DH_N"/>
</dbReference>
<reference evidence="10 11" key="1">
    <citation type="submission" date="2007-01" db="EMBL/GenBank/DDBJ databases">
        <authorList>
            <person name="Haygood M."/>
            <person name="Podell S."/>
            <person name="Anderson C."/>
            <person name="Hopkinson B."/>
            <person name="Roe K."/>
            <person name="Barbeau K."/>
            <person name="Gaasterland T."/>
            <person name="Ferriera S."/>
            <person name="Johnson J."/>
            <person name="Kravitz S."/>
            <person name="Beeson K."/>
            <person name="Sutton G."/>
            <person name="Rogers Y.-H."/>
            <person name="Friedman R."/>
            <person name="Frazier M."/>
            <person name="Venter J.C."/>
        </authorList>
    </citation>
    <scope>NUCLEOTIDE SEQUENCE [LARGE SCALE GENOMIC DNA]</scope>
    <source>
        <strain evidence="10 11">ATCC 23134</strain>
    </source>
</reference>
<dbReference type="RefSeq" id="WP_002696631.1">
    <property type="nucleotide sequence ID" value="NZ_AAWS01000012.1"/>
</dbReference>
<evidence type="ECO:0000259" key="9">
    <source>
        <dbReference type="Pfam" id="PF00171"/>
    </source>
</evidence>
<dbReference type="InterPro" id="IPR015590">
    <property type="entry name" value="Aldehyde_DH_dom"/>
</dbReference>
<evidence type="ECO:0000256" key="6">
    <source>
        <dbReference type="PROSITE-ProRule" id="PRU10007"/>
    </source>
</evidence>
<evidence type="ECO:0000256" key="3">
    <source>
        <dbReference type="ARBA" id="ARBA00023027"/>
    </source>
</evidence>
<keyword evidence="3" id="KW-0520">NAD</keyword>
<protein>
    <recommendedName>
        <fullName evidence="4">Aldehyde dehydrogenase</fullName>
    </recommendedName>
</protein>
<feature type="active site" evidence="5 6">
    <location>
        <position position="239"/>
    </location>
</feature>
<dbReference type="Pfam" id="PF00171">
    <property type="entry name" value="Aldedh"/>
    <property type="match status" value="1"/>
</dbReference>
<comment type="similarity">
    <text evidence="1 4 7">Belongs to the aldehyde dehydrogenase family.</text>
</comment>
<evidence type="ECO:0000256" key="8">
    <source>
        <dbReference type="SAM" id="MobiDB-lite"/>
    </source>
</evidence>
<dbReference type="PROSITE" id="PS00070">
    <property type="entry name" value="ALDEHYDE_DEHYDR_CYS"/>
    <property type="match status" value="1"/>
</dbReference>
<dbReference type="InterPro" id="IPR016163">
    <property type="entry name" value="Ald_DH_C"/>
</dbReference>
<feature type="domain" description="Aldehyde dehydrogenase" evidence="9">
    <location>
        <begin position="17"/>
        <end position="457"/>
    </location>
</feature>
<dbReference type="PANTHER" id="PTHR43570:SF16">
    <property type="entry name" value="ALDEHYDE DEHYDROGENASE TYPE III, ISOFORM Q"/>
    <property type="match status" value="1"/>
</dbReference>
<dbReference type="PANTHER" id="PTHR43570">
    <property type="entry name" value="ALDEHYDE DEHYDROGENASE"/>
    <property type="match status" value="1"/>
</dbReference>
<evidence type="ECO:0000256" key="1">
    <source>
        <dbReference type="ARBA" id="ARBA00009986"/>
    </source>
</evidence>
<evidence type="ECO:0000313" key="11">
    <source>
        <dbReference type="Proteomes" id="UP000004095"/>
    </source>
</evidence>
<dbReference type="Gene3D" id="3.40.309.10">
    <property type="entry name" value="Aldehyde Dehydrogenase, Chain A, domain 2"/>
    <property type="match status" value="1"/>
</dbReference>
<dbReference type="InterPro" id="IPR016160">
    <property type="entry name" value="Ald_DH_CS_CYS"/>
</dbReference>
<dbReference type="GO" id="GO:0005737">
    <property type="term" value="C:cytoplasm"/>
    <property type="evidence" value="ECO:0007669"/>
    <property type="project" value="TreeGrafter"/>
</dbReference>
<organism evidence="10 11">
    <name type="scientific">Microscilla marina ATCC 23134</name>
    <dbReference type="NCBI Taxonomy" id="313606"/>
    <lineage>
        <taxon>Bacteria</taxon>
        <taxon>Pseudomonadati</taxon>
        <taxon>Bacteroidota</taxon>
        <taxon>Cytophagia</taxon>
        <taxon>Cytophagales</taxon>
        <taxon>Microscillaceae</taxon>
        <taxon>Microscilla</taxon>
    </lineage>
</organism>
<dbReference type="GO" id="GO:0006081">
    <property type="term" value="P:aldehyde metabolic process"/>
    <property type="evidence" value="ECO:0007669"/>
    <property type="project" value="InterPro"/>
</dbReference>
<dbReference type="FunFam" id="3.40.309.10:FF:000003">
    <property type="entry name" value="Aldehyde dehydrogenase"/>
    <property type="match status" value="1"/>
</dbReference>
<dbReference type="SUPFAM" id="SSF53720">
    <property type="entry name" value="ALDH-like"/>
    <property type="match status" value="1"/>
</dbReference>
<accession>A1ZK51</accession>
<feature type="active site" evidence="5">
    <location>
        <position position="273"/>
    </location>
</feature>
<comment type="caution">
    <text evidence="10">The sequence shown here is derived from an EMBL/GenBank/DDBJ whole genome shotgun (WGS) entry which is preliminary data.</text>
</comment>
<feature type="region of interest" description="Disordered" evidence="8">
    <location>
        <begin position="1"/>
        <end position="31"/>
    </location>
</feature>
<evidence type="ECO:0000256" key="7">
    <source>
        <dbReference type="RuleBase" id="RU003345"/>
    </source>
</evidence>
<dbReference type="Gene3D" id="3.40.605.10">
    <property type="entry name" value="Aldehyde Dehydrogenase, Chain A, domain 1"/>
    <property type="match status" value="1"/>
</dbReference>
<dbReference type="Proteomes" id="UP000004095">
    <property type="component" value="Unassembled WGS sequence"/>
</dbReference>
<dbReference type="GO" id="GO:0004029">
    <property type="term" value="F:aldehyde dehydrogenase (NAD+) activity"/>
    <property type="evidence" value="ECO:0007669"/>
    <property type="project" value="TreeGrafter"/>
</dbReference>
<feature type="compositionally biased region" description="Basic residues" evidence="8">
    <location>
        <begin position="8"/>
        <end position="26"/>
    </location>
</feature>
<evidence type="ECO:0000313" key="10">
    <source>
        <dbReference type="EMBL" id="EAY29077.1"/>
    </source>
</evidence>
<dbReference type="OrthoDB" id="973869at2"/>
<sequence>MSTEAKNSTRKTTAKKTTRGTTKKSTAKSGWDAKALTDKQRAYFAQGNTKSYDFRLERLRKLQEVIEAHEEAIIEALQKDFKKSPFETYATEIGFVLGEIAHARSNLASWMGAKKVGGSLLNFPSGSYIYSEPYGICLILGAWNYPLQLTFGPLVGALAAGNCAIVKPSELAANTSAVMAKMISENFDEAHIKVVEGGKEVAEKLLAEKLDYIFFTGSVRVGKIVMQAAAQHLTPVTLELGGKSPCVIDKTANLDLAAKRIAWGKFLNGGQTCVAPDYLLVHKAVKPRFMQLFKEHIKAMYGDDPQQSPDYPRIINQGHYKRLVGYLKEGRILTGGDTNDKERYIAPTVLDQLNWDDQVMQEEIFGPILPILEFETIEEVAQQIAHHPKPLALYLFSEDADHQKYITENVSFGGGCINDTVAHLVNTNMPFGGVGDSGIGSYHGRSSFQTFSHQKSVMKKATWLDVPLRYAPYKGKMKWLKMAFRWT</sequence>
<dbReference type="CDD" id="cd07136">
    <property type="entry name" value="ALDH_YwdH-P39616"/>
    <property type="match status" value="1"/>
</dbReference>
<proteinExistence type="inferred from homology"/>
<dbReference type="EMBL" id="AAWS01000012">
    <property type="protein sequence ID" value="EAY29077.1"/>
    <property type="molecule type" value="Genomic_DNA"/>
</dbReference>
<dbReference type="PIRSF" id="PIRSF036492">
    <property type="entry name" value="ALDH"/>
    <property type="match status" value="1"/>
</dbReference>
<dbReference type="InterPro" id="IPR029510">
    <property type="entry name" value="Ald_DH_CS_GLU"/>
</dbReference>
<gene>
    <name evidence="10" type="ORF">M23134_02268</name>
</gene>
<keyword evidence="2 4" id="KW-0560">Oxidoreductase</keyword>
<dbReference type="PROSITE" id="PS00687">
    <property type="entry name" value="ALDEHYDE_DEHYDR_GLU"/>
    <property type="match status" value="1"/>
</dbReference>
<keyword evidence="11" id="KW-1185">Reference proteome</keyword>
<dbReference type="AlphaFoldDB" id="A1ZK51"/>
<dbReference type="eggNOG" id="COG1012">
    <property type="taxonomic scope" value="Bacteria"/>
</dbReference>